<gene>
    <name evidence="2" type="ORF">HETIRDRAFT_157644</name>
</gene>
<dbReference type="KEGG" id="hir:HETIRDRAFT_157644"/>
<dbReference type="Proteomes" id="UP000030671">
    <property type="component" value="Unassembled WGS sequence"/>
</dbReference>
<feature type="signal peptide" evidence="1">
    <location>
        <begin position="1"/>
        <end position="19"/>
    </location>
</feature>
<name>W4JNJ4_HETIT</name>
<feature type="chain" id="PRO_5004843713" description="Secreted protein" evidence="1">
    <location>
        <begin position="20"/>
        <end position="150"/>
    </location>
</feature>
<dbReference type="EMBL" id="KI925466">
    <property type="protein sequence ID" value="ETW75113.1"/>
    <property type="molecule type" value="Genomic_DNA"/>
</dbReference>
<evidence type="ECO:0008006" key="4">
    <source>
        <dbReference type="Google" id="ProtNLM"/>
    </source>
</evidence>
<organism evidence="2 3">
    <name type="scientific">Heterobasidion irregulare (strain TC 32-1)</name>
    <dbReference type="NCBI Taxonomy" id="747525"/>
    <lineage>
        <taxon>Eukaryota</taxon>
        <taxon>Fungi</taxon>
        <taxon>Dikarya</taxon>
        <taxon>Basidiomycota</taxon>
        <taxon>Agaricomycotina</taxon>
        <taxon>Agaricomycetes</taxon>
        <taxon>Russulales</taxon>
        <taxon>Bondarzewiaceae</taxon>
        <taxon>Heterobasidion</taxon>
        <taxon>Heterobasidion annosum species complex</taxon>
    </lineage>
</organism>
<evidence type="ECO:0000313" key="2">
    <source>
        <dbReference type="EMBL" id="ETW75113.1"/>
    </source>
</evidence>
<sequence length="150" mass="16276">MYVFSSLLPISLLAALVRAGLPELHELGRRDNVCALDLRGATAKDCLVDNKGIFFTLTPPSTITTTTVSTLPANSQCDHIVELRLLDGALQKSGVCEMITKTIKAKSSVSKAILLQPLSDVINGHDNLNFLASAVNNRVRLHDCDTRTFK</sequence>
<evidence type="ECO:0000256" key="1">
    <source>
        <dbReference type="SAM" id="SignalP"/>
    </source>
</evidence>
<dbReference type="InParanoid" id="W4JNJ4"/>
<evidence type="ECO:0000313" key="3">
    <source>
        <dbReference type="Proteomes" id="UP000030671"/>
    </source>
</evidence>
<keyword evidence="1" id="KW-0732">Signal</keyword>
<protein>
    <recommendedName>
        <fullName evidence="4">Secreted protein</fullName>
    </recommendedName>
</protein>
<dbReference type="GeneID" id="20667740"/>
<dbReference type="HOGENOM" id="CLU_1740747_0_0_1"/>
<dbReference type="AlphaFoldDB" id="W4JNJ4"/>
<reference evidence="2 3" key="1">
    <citation type="journal article" date="2012" name="New Phytol.">
        <title>Insight into trade-off between wood decay and parasitism from the genome of a fungal forest pathogen.</title>
        <authorList>
            <person name="Olson A."/>
            <person name="Aerts A."/>
            <person name="Asiegbu F."/>
            <person name="Belbahri L."/>
            <person name="Bouzid O."/>
            <person name="Broberg A."/>
            <person name="Canback B."/>
            <person name="Coutinho P.M."/>
            <person name="Cullen D."/>
            <person name="Dalman K."/>
            <person name="Deflorio G."/>
            <person name="van Diepen L.T."/>
            <person name="Dunand C."/>
            <person name="Duplessis S."/>
            <person name="Durling M."/>
            <person name="Gonthier P."/>
            <person name="Grimwood J."/>
            <person name="Fossdal C.G."/>
            <person name="Hansson D."/>
            <person name="Henrissat B."/>
            <person name="Hietala A."/>
            <person name="Himmelstrand K."/>
            <person name="Hoffmeister D."/>
            <person name="Hogberg N."/>
            <person name="James T.Y."/>
            <person name="Karlsson M."/>
            <person name="Kohler A."/>
            <person name="Kues U."/>
            <person name="Lee Y.H."/>
            <person name="Lin Y.C."/>
            <person name="Lind M."/>
            <person name="Lindquist E."/>
            <person name="Lombard V."/>
            <person name="Lucas S."/>
            <person name="Lunden K."/>
            <person name="Morin E."/>
            <person name="Murat C."/>
            <person name="Park J."/>
            <person name="Raffaello T."/>
            <person name="Rouze P."/>
            <person name="Salamov A."/>
            <person name="Schmutz J."/>
            <person name="Solheim H."/>
            <person name="Stahlberg J."/>
            <person name="Velez H."/>
            <person name="de Vries R.P."/>
            <person name="Wiebenga A."/>
            <person name="Woodward S."/>
            <person name="Yakovlev I."/>
            <person name="Garbelotto M."/>
            <person name="Martin F."/>
            <person name="Grigoriev I.V."/>
            <person name="Stenlid J."/>
        </authorList>
    </citation>
    <scope>NUCLEOTIDE SEQUENCE [LARGE SCALE GENOMIC DNA]</scope>
    <source>
        <strain evidence="2 3">TC 32-1</strain>
    </source>
</reference>
<accession>W4JNJ4</accession>
<proteinExistence type="predicted"/>
<dbReference type="OrthoDB" id="2795185at2759"/>
<keyword evidence="3" id="KW-1185">Reference proteome</keyword>
<dbReference type="RefSeq" id="XP_009552565.1">
    <property type="nucleotide sequence ID" value="XM_009554270.1"/>
</dbReference>